<dbReference type="InterPro" id="IPR016187">
    <property type="entry name" value="CTDL_fold"/>
</dbReference>
<evidence type="ECO:0000313" key="2">
    <source>
        <dbReference type="EMBL" id="CAP24711.2"/>
    </source>
</evidence>
<dbReference type="SUPFAM" id="SSF56436">
    <property type="entry name" value="C-type lectin-like"/>
    <property type="match status" value="2"/>
</dbReference>
<proteinExistence type="predicted"/>
<dbReference type="Gene3D" id="3.10.100.10">
    <property type="entry name" value="Mannose-Binding Protein A, subunit A"/>
    <property type="match status" value="2"/>
</dbReference>
<dbReference type="WormBase" id="CBG03902">
    <property type="protein sequence ID" value="CBP46315"/>
    <property type="gene ID" value="WBGene00026665"/>
</dbReference>
<feature type="compositionally biased region" description="Polar residues" evidence="1">
    <location>
        <begin position="710"/>
        <end position="723"/>
    </location>
</feature>
<dbReference type="PANTHER" id="PTHR47753:SF3">
    <property type="entry name" value="C-TYPE LECTIN"/>
    <property type="match status" value="1"/>
</dbReference>
<sequence length="997" mass="112564">MRLLKTIKFHPTAIPGKRAMDIGTMMILIFFCFVPAFCQTQQTPLPESFTYYYQEVERQGMDVDHSALMICYKIGGEVKLVDSSNHEKGYKCEGKTATWVVDDKQTMEYCTSLIPYHIIEAKKLAHGVSCTFRRIFQHTVRRTISNVSEINLKCETGWYQMKNKCYSTFPVKNGFEAAKDYCLKQKPEINTKIAEYYSGHLSNFIKGLTFSEAWISAPEMELAYEGSGLAPVMLLGGAYKYDTRPGTVFMFDVNSRKEKVLCEYAPPMNMAEMYLLAEMYSEIYPIHVTTTGAVFSTSNYLTIQQEGLKTNSKGAYAESFTTKNIIDRCKSIGNIISVDSHPMASIQEEFDEVQRFLKDHRFHLTSAYKNAGCQKTTYQDWDFASETLFSVYKTVHQTKEDYYSFAYEYGDCDPGWVTAKRSKTTKFCHYVSEIQVGFNFFFQIYTEKEVTHAEAIAACKDLNSALTGFESFEEFEYVKNQFSDDKPGWGDHFWLGGILPCKEDCTDPSYKASWDAGVSRNTHFLNNHDHDGYPWAADADDNTISFRSDVAAFHSQNQQLFALTAIFGLSIVVAYRLYHVRNRRRSNCNNKKKQPIRKLKSEGYLEKCLPKKIAPKKPKDADVSLRPTGSDILHPAPFDNVTGTMTVPRSNEKADDSSSPHSSITYLRDPSEARISPKPAKNSAEKTTDVTVKTGSKEDDKKPKESSSSLDNRATNKLVGTQTESERKEIEQMPYSFESCATAKFEPAQPQKGSGEKIEDSPSSKTKIEKKPEEEKKENTEEKKKKRETIENGSAERSLSEPNTTDIIVPSGTGAIIAFGNPVTPLPPIPCPTLTSPLETSSPKITEPSAALIETAVERNAESSISLDTVQSMYKVCRCRKKDRCGLLIDSEAPVYDPNLKLDIPVTKVIPVSFHKYNPPNLMDPPTDGSTEIIELPDSYITANEDEPDVTITILPHVFRSFQNYLSPMYPMLATMNAAHQHACLINHLIENYEFFE</sequence>
<feature type="region of interest" description="Disordered" evidence="1">
    <location>
        <begin position="745"/>
        <end position="807"/>
    </location>
</feature>
<dbReference type="KEGG" id="cbr:CBG_03902"/>
<feature type="compositionally biased region" description="Basic and acidic residues" evidence="1">
    <location>
        <begin position="754"/>
        <end position="783"/>
    </location>
</feature>
<feature type="compositionally biased region" description="Polar residues" evidence="1">
    <location>
        <begin position="795"/>
        <end position="806"/>
    </location>
</feature>
<name>A8WVP8_CAEBR</name>
<dbReference type="Proteomes" id="UP000008549">
    <property type="component" value="Unassembled WGS sequence"/>
</dbReference>
<reference evidence="2 3" key="1">
    <citation type="journal article" date="2003" name="PLoS Biol.">
        <title>The genome sequence of Caenorhabditis briggsae: a platform for comparative genomics.</title>
        <authorList>
            <person name="Stein L.D."/>
            <person name="Bao Z."/>
            <person name="Blasiar D."/>
            <person name="Blumenthal T."/>
            <person name="Brent M.R."/>
            <person name="Chen N."/>
            <person name="Chinwalla A."/>
            <person name="Clarke L."/>
            <person name="Clee C."/>
            <person name="Coghlan A."/>
            <person name="Coulson A."/>
            <person name="D'Eustachio P."/>
            <person name="Fitch D.H."/>
            <person name="Fulton L.A."/>
            <person name="Fulton R.E."/>
            <person name="Griffiths-Jones S."/>
            <person name="Harris T.W."/>
            <person name="Hillier L.W."/>
            <person name="Kamath R."/>
            <person name="Kuwabara P.E."/>
            <person name="Mardis E.R."/>
            <person name="Marra M.A."/>
            <person name="Miner T.L."/>
            <person name="Minx P."/>
            <person name="Mullikin J.C."/>
            <person name="Plumb R.W."/>
            <person name="Rogers J."/>
            <person name="Schein J.E."/>
            <person name="Sohrmann M."/>
            <person name="Spieth J."/>
            <person name="Stajich J.E."/>
            <person name="Wei C."/>
            <person name="Willey D."/>
            <person name="Wilson R.K."/>
            <person name="Durbin R."/>
            <person name="Waterston R.H."/>
        </authorList>
    </citation>
    <scope>NUCLEOTIDE SEQUENCE [LARGE SCALE GENOMIC DNA]</scope>
    <source>
        <strain evidence="2 3">AF16</strain>
    </source>
</reference>
<feature type="compositionally biased region" description="Basic and acidic residues" evidence="1">
    <location>
        <begin position="695"/>
        <end position="705"/>
    </location>
</feature>
<keyword evidence="3" id="KW-1185">Reference proteome</keyword>
<reference evidence="2 3" key="2">
    <citation type="journal article" date="2011" name="PLoS Genet.">
        <title>Caenorhabditis briggsae recombinant inbred line genotypes reveal inter-strain incompatibility and the evolution of recombination.</title>
        <authorList>
            <person name="Ross J.A."/>
            <person name="Koboldt D.C."/>
            <person name="Staisch J.E."/>
            <person name="Chamberlin H.M."/>
            <person name="Gupta B.P."/>
            <person name="Miller R.D."/>
            <person name="Baird S.E."/>
            <person name="Haag E.S."/>
        </authorList>
    </citation>
    <scope>NUCLEOTIDE SEQUENCE [LARGE SCALE GENOMIC DNA]</scope>
    <source>
        <strain evidence="2 3">AF16</strain>
    </source>
</reference>
<evidence type="ECO:0000313" key="4">
    <source>
        <dbReference type="WormBase" id="CBG03902"/>
    </source>
</evidence>
<dbReference type="RefSeq" id="XP_045092513.1">
    <property type="nucleotide sequence ID" value="XM_045244690.1"/>
</dbReference>
<dbReference type="InterPro" id="IPR016186">
    <property type="entry name" value="C-type_lectin-like/link_sf"/>
</dbReference>
<evidence type="ECO:0000313" key="3">
    <source>
        <dbReference type="Proteomes" id="UP000008549"/>
    </source>
</evidence>
<dbReference type="EMBL" id="HE600906">
    <property type="protein sequence ID" value="CAP24711.2"/>
    <property type="molecule type" value="Genomic_DNA"/>
</dbReference>
<dbReference type="AlphaFoldDB" id="A8WVP8"/>
<protein>
    <submittedName>
        <fullName evidence="2">Protein CBG03902</fullName>
    </submittedName>
</protein>
<dbReference type="GeneID" id="8581317"/>
<gene>
    <name evidence="2 4" type="ORF">CBG03902</name>
    <name evidence="2" type="ORF">CBG_03902</name>
</gene>
<evidence type="ECO:0000256" key="1">
    <source>
        <dbReference type="SAM" id="MobiDB-lite"/>
    </source>
</evidence>
<feature type="region of interest" description="Disordered" evidence="1">
    <location>
        <begin position="615"/>
        <end position="730"/>
    </location>
</feature>
<dbReference type="PANTHER" id="PTHR47753">
    <property type="entry name" value="C-TYPE LECTIN-RELATED"/>
    <property type="match status" value="1"/>
</dbReference>
<organism evidence="2 3">
    <name type="scientific">Caenorhabditis briggsae</name>
    <dbReference type="NCBI Taxonomy" id="6238"/>
    <lineage>
        <taxon>Eukaryota</taxon>
        <taxon>Metazoa</taxon>
        <taxon>Ecdysozoa</taxon>
        <taxon>Nematoda</taxon>
        <taxon>Chromadorea</taxon>
        <taxon>Rhabditida</taxon>
        <taxon>Rhabditina</taxon>
        <taxon>Rhabditomorpha</taxon>
        <taxon>Rhabditoidea</taxon>
        <taxon>Rhabditidae</taxon>
        <taxon>Peloderinae</taxon>
        <taxon>Caenorhabditis</taxon>
    </lineage>
</organism>
<accession>A8WVP8</accession>
<dbReference type="eggNOG" id="ENOG502TGU2">
    <property type="taxonomic scope" value="Eukaryota"/>
</dbReference>
<dbReference type="HOGENOM" id="CLU_295142_0_0_1"/>
<dbReference type="OMA" id="LYHVRNR"/>
<dbReference type="CTD" id="8581317"/>
<dbReference type="InParanoid" id="A8WVP8"/>